<name>A0A835KG71_9ROSI</name>
<comment type="caution">
    <text evidence="1">The sequence shown here is derived from an EMBL/GenBank/DDBJ whole genome shotgun (WGS) entry which is preliminary data.</text>
</comment>
<accession>A0A835KG71</accession>
<proteinExistence type="predicted"/>
<gene>
    <name evidence="1" type="ORF">SADUNF_Sadunf04G0146200</name>
</gene>
<keyword evidence="2" id="KW-1185">Reference proteome</keyword>
<dbReference type="EMBL" id="JADGMS010000004">
    <property type="protein sequence ID" value="KAF9684704.1"/>
    <property type="molecule type" value="Genomic_DNA"/>
</dbReference>
<dbReference type="Proteomes" id="UP000657918">
    <property type="component" value="Chromosome 4"/>
</dbReference>
<dbReference type="AlphaFoldDB" id="A0A835KG71"/>
<sequence length="82" mass="9521">MERRTWTRILYPRNSCLLVGKPDIAATFHVYAQVFFSRIANGFPVLEFLDHRWTRFKGGRAARGPMLGFRDGIHVKFSANHN</sequence>
<organism evidence="1 2">
    <name type="scientific">Salix dunnii</name>
    <dbReference type="NCBI Taxonomy" id="1413687"/>
    <lineage>
        <taxon>Eukaryota</taxon>
        <taxon>Viridiplantae</taxon>
        <taxon>Streptophyta</taxon>
        <taxon>Embryophyta</taxon>
        <taxon>Tracheophyta</taxon>
        <taxon>Spermatophyta</taxon>
        <taxon>Magnoliopsida</taxon>
        <taxon>eudicotyledons</taxon>
        <taxon>Gunneridae</taxon>
        <taxon>Pentapetalae</taxon>
        <taxon>rosids</taxon>
        <taxon>fabids</taxon>
        <taxon>Malpighiales</taxon>
        <taxon>Salicaceae</taxon>
        <taxon>Saliceae</taxon>
        <taxon>Salix</taxon>
    </lineage>
</organism>
<evidence type="ECO:0000313" key="1">
    <source>
        <dbReference type="EMBL" id="KAF9684704.1"/>
    </source>
</evidence>
<reference evidence="1 2" key="1">
    <citation type="submission" date="2020-10" db="EMBL/GenBank/DDBJ databases">
        <title>Plant Genome Project.</title>
        <authorList>
            <person name="Zhang R.-G."/>
        </authorList>
    </citation>
    <scope>NUCLEOTIDE SEQUENCE [LARGE SCALE GENOMIC DNA]</scope>
    <source>
        <strain evidence="1">FAFU-HL-1</strain>
        <tissue evidence="1">Leaf</tissue>
    </source>
</reference>
<protein>
    <submittedName>
        <fullName evidence="1">Uncharacterized protein</fullName>
    </submittedName>
</protein>
<evidence type="ECO:0000313" key="2">
    <source>
        <dbReference type="Proteomes" id="UP000657918"/>
    </source>
</evidence>